<gene>
    <name evidence="1" type="ORF">N8A98_14755</name>
</gene>
<evidence type="ECO:0000313" key="2">
    <source>
        <dbReference type="Proteomes" id="UP001061862"/>
    </source>
</evidence>
<evidence type="ECO:0000313" key="1">
    <source>
        <dbReference type="EMBL" id="UXN68515.1"/>
    </source>
</evidence>
<keyword evidence="2" id="KW-1185">Reference proteome</keyword>
<name>A0ABY6C8R2_9HYPH</name>
<protein>
    <submittedName>
        <fullName evidence="1">Uncharacterized protein</fullName>
    </submittedName>
</protein>
<accession>A0ABY6C8R2</accession>
<reference evidence="1 2" key="1">
    <citation type="submission" date="2022-09" db="EMBL/GenBank/DDBJ databases">
        <title>Interaction between co-microsymbionts with complementary sets of symbiotic genes in legume-rhizobium systems.</title>
        <authorList>
            <person name="Safronova V."/>
            <person name="Sazanova A."/>
            <person name="Afonin A."/>
            <person name="Chirak E."/>
        </authorList>
    </citation>
    <scope>NUCLEOTIDE SEQUENCE [LARGE SCALE GENOMIC DNA]</scope>
    <source>
        <strain evidence="1 2">A18/4-1</strain>
    </source>
</reference>
<dbReference type="EMBL" id="CP104965">
    <property type="protein sequence ID" value="UXN68515.1"/>
    <property type="molecule type" value="Genomic_DNA"/>
</dbReference>
<proteinExistence type="predicted"/>
<dbReference type="Proteomes" id="UP001061862">
    <property type="component" value="Chromosome"/>
</dbReference>
<organism evidence="1 2">
    <name type="scientific">Devosia neptuniae</name>
    <dbReference type="NCBI Taxonomy" id="191302"/>
    <lineage>
        <taxon>Bacteria</taxon>
        <taxon>Pseudomonadati</taxon>
        <taxon>Pseudomonadota</taxon>
        <taxon>Alphaproteobacteria</taxon>
        <taxon>Hyphomicrobiales</taxon>
        <taxon>Devosiaceae</taxon>
        <taxon>Devosia</taxon>
    </lineage>
</organism>
<dbReference type="RefSeq" id="WP_262166404.1">
    <property type="nucleotide sequence ID" value="NZ_CP104965.1"/>
</dbReference>
<sequence length="140" mass="15185">MPKEARLVRDQLEQALFTLPKDPQAPAIGLLIEEAIEVALEIEFTNSVPPATAAHAKDSPTGELVMPLSYRVVDLASGGAEPPEHQVDGVNSPEAAAEKALGTRLFRSGRKADLRARVYFQRPGMPLSMVRLYAKAIKPD</sequence>